<sequence length="1202" mass="134709">MLLLENSLYVGQEAKEKFLADKQKVTDAFYMNLLGFLSLVFIDSKSPVFQQYLASELRLHPNQITDANHDVSLLTKVMMDENYIPTPAAMNLTKLLVKIKRREVTSENLSQDTIRGLFAQFKIMNHRPSARLMQVIQSFLNGKSDLPNTFLKLVALARQPDYKAIAGELYNLVMRGSYIPKAKALVSAKPDATPTAVDDSKPRKAPAAAPAKPVEVRTPANTPAPINKPVDPTPAPTPDPYMTAQNLADMIVMDRGVTLQTYAKKNGLRFGSAYPLGVYTNLTADQLLSKIPFKESDPFWWYHNTFFQTFSSMNKVAVALRSQTIKQLTAESLLNQKKNVSTFLGYEDSVQQELYKQVQKLLRNKSTEWLFKNSEGLQRFAGLSGLKRGSFNYVGDFPIVAAMFPTWYEEDAFGGLIRELSYYDAGVHTLVIPTEIYNTGTDVDKAWVKLMKKRSGWEVIVADPNTLESMIARRVKLTDDERIDVIKRVIASKDLAKWAKDKDFMEFLRADSQVFDMTETKKKEIEAVAVDFWKATAGMQVEFQKSFSANISSDWLAAYHFDQLSGASESLVTNMRNQDAVKYLLQRDDAAREAGQSVLSPTQRLQVLMADKNLDPSKEIASIERAGLMAWNKFTTNPKMMEAYFSIPANLEYALAQEARGGTLRLSLFIPADKLPNPEATYWRLIERSSFLSDISGQMIRTIIQCNPGLVDVVLSQIDKKTTSELIDWKGEIASLVDVDPSLGPKVANKFMDKHLNEPADLATLSVQLDDADPNVLLDKISKMDLTTFDNKSFWSASERTSVSRCIAMALIKAEKASSGISDAFFKSLPYELRHGVIDYVLTSKALIKFNDIFQNSEIKPYDDMTVDRLGQILKYNKIDLPKVNRRSIKTMADMEAILDTVKMIPDLELQPFTGDLDVVTAQLAGHSNGRHGRQGPKVLRAWNVSVPVMVENFPGWQSAYLPETEITAPMFHGTGSVAASFILRNGFTLIPESDPSAVGKMLGNGIYMSNVIDKVSQYVGDAGYARAQGTRGFIFEMQVKLGREPEEHRSAGLGGSRDDIRSPEWCVFTPNSQLNIVKVYEIELVDAEEIEQIKMQHSAPVAPTLSESFEEHLMEAKTGGKPVSSWVFQDGYIPTANGKWVLWNEYKPKKGVEVSPSQQGPVVTVVHNDQESKPGSFVVYNTADFWHGKTYEFKRFLRLTK</sequence>
<dbReference type="EMBL" id="MN098328">
    <property type="protein sequence ID" value="QFR56616.1"/>
    <property type="molecule type" value="Genomic_DNA"/>
</dbReference>
<dbReference type="Gene3D" id="3.90.228.10">
    <property type="match status" value="1"/>
</dbReference>
<evidence type="ECO:0000256" key="1">
    <source>
        <dbReference type="SAM" id="MobiDB-lite"/>
    </source>
</evidence>
<dbReference type="Proteomes" id="UP000326601">
    <property type="component" value="Segment"/>
</dbReference>
<evidence type="ECO:0000313" key="2">
    <source>
        <dbReference type="EMBL" id="QFR56616.1"/>
    </source>
</evidence>
<gene>
    <name evidence="2" type="ORF">CPT_Mendera_067</name>
</gene>
<name>A0A5P8PIR0_9CAUD</name>
<protein>
    <submittedName>
        <fullName evidence="2">Uncharacterized protein</fullName>
    </submittedName>
</protein>
<dbReference type="SUPFAM" id="SSF56399">
    <property type="entry name" value="ADP-ribosylation"/>
    <property type="match status" value="1"/>
</dbReference>
<evidence type="ECO:0000313" key="3">
    <source>
        <dbReference type="Proteomes" id="UP000326601"/>
    </source>
</evidence>
<organism evidence="2 3">
    <name type="scientific">Stenotrophomonas phage Mendera</name>
    <dbReference type="NCBI Taxonomy" id="2650877"/>
    <lineage>
        <taxon>Viruses</taxon>
        <taxon>Duplodnaviria</taxon>
        <taxon>Heunggongvirae</taxon>
        <taxon>Uroviricota</taxon>
        <taxon>Caudoviricetes</taxon>
        <taxon>Menderavirus</taxon>
        <taxon>Menderavirus mendera</taxon>
    </lineage>
</organism>
<feature type="region of interest" description="Disordered" evidence="1">
    <location>
        <begin position="191"/>
        <end position="235"/>
    </location>
</feature>
<reference evidence="3" key="1">
    <citation type="submission" date="2019-06" db="EMBL/GenBank/DDBJ databases">
        <title>Complete genome sequence of Stenotrophomonas phage Mendera.</title>
        <authorList>
            <person name="Garza K."/>
            <person name="Newkirk H."/>
            <person name="Moreland R."/>
            <person name="Liu M."/>
            <person name="Ramsey J."/>
            <person name="Gonzalez C.F."/>
            <person name="Leavitt J."/>
        </authorList>
    </citation>
    <scope>NUCLEOTIDE SEQUENCE [LARGE SCALE GENOMIC DNA]</scope>
</reference>
<accession>A0A5P8PIR0</accession>
<proteinExistence type="predicted"/>
<keyword evidence="3" id="KW-1185">Reference proteome</keyword>